<dbReference type="Proteomes" id="UP000015351">
    <property type="component" value="Unassembled WGS sequence"/>
</dbReference>
<dbReference type="EMBL" id="AONI01000010">
    <property type="protein sequence ID" value="EPX79019.1"/>
    <property type="molecule type" value="Genomic_DNA"/>
</dbReference>
<evidence type="ECO:0000313" key="2">
    <source>
        <dbReference type="Proteomes" id="UP000015351"/>
    </source>
</evidence>
<keyword evidence="2" id="KW-1185">Reference proteome</keyword>
<accession>S9RYH7</accession>
<dbReference type="STRING" id="1123360.thalar_01836"/>
<proteinExistence type="predicted"/>
<organism evidence="1 2">
    <name type="scientific">Litoreibacter arenae DSM 19593</name>
    <dbReference type="NCBI Taxonomy" id="1123360"/>
    <lineage>
        <taxon>Bacteria</taxon>
        <taxon>Pseudomonadati</taxon>
        <taxon>Pseudomonadota</taxon>
        <taxon>Alphaproteobacteria</taxon>
        <taxon>Rhodobacterales</taxon>
        <taxon>Roseobacteraceae</taxon>
        <taxon>Litoreibacter</taxon>
    </lineage>
</organism>
<sequence>MDLQLIDRKGLMREAFRIDGITSGECRSIFLDWALNLPDGQDQRAAIEHLLDSYADSDVDHPMRAVLREGLAEVPTATRRGGRSARLKAK</sequence>
<evidence type="ECO:0000313" key="1">
    <source>
        <dbReference type="EMBL" id="EPX79019.1"/>
    </source>
</evidence>
<dbReference type="AlphaFoldDB" id="S9RYH7"/>
<gene>
    <name evidence="1" type="ORF">thalar_01836</name>
</gene>
<protein>
    <submittedName>
        <fullName evidence="1">Uncharacterized protein</fullName>
    </submittedName>
</protein>
<dbReference type="HOGENOM" id="CLU_171853_0_0_5"/>
<comment type="caution">
    <text evidence="1">The sequence shown here is derived from an EMBL/GenBank/DDBJ whole genome shotgun (WGS) entry which is preliminary data.</text>
</comment>
<reference evidence="2" key="1">
    <citation type="journal article" date="2013" name="Stand. Genomic Sci.">
        <title>Genome sequence of the Litoreibacter arenae type strain (DSM 19593(T)), a member of the Roseobacter clade isolated from sea sand.</title>
        <authorList>
            <person name="Riedel T."/>
            <person name="Fiebig A."/>
            <person name="Petersen J."/>
            <person name="Gronow S."/>
            <person name="Kyrpides N.C."/>
            <person name="Goker M."/>
            <person name="Klenk H.P."/>
        </authorList>
    </citation>
    <scope>NUCLEOTIDE SEQUENCE [LARGE SCALE GENOMIC DNA]</scope>
    <source>
        <strain evidence="2">DSM 19593</strain>
    </source>
</reference>
<dbReference type="PATRIC" id="fig|1123360.3.peg.1819"/>
<dbReference type="RefSeq" id="WP_021100399.1">
    <property type="nucleotide sequence ID" value="NZ_KE557306.1"/>
</dbReference>
<name>S9RYH7_9RHOB</name>
<dbReference type="eggNOG" id="ENOG50332Z2">
    <property type="taxonomic scope" value="Bacteria"/>
</dbReference>